<dbReference type="EMBL" id="QPKV01000003">
    <property type="protein sequence ID" value="RDC57431.1"/>
    <property type="molecule type" value="Genomic_DNA"/>
</dbReference>
<dbReference type="GO" id="GO:0016603">
    <property type="term" value="F:glutaminyl-peptide cyclotransferase activity"/>
    <property type="evidence" value="ECO:0007669"/>
    <property type="project" value="TreeGrafter"/>
</dbReference>
<gene>
    <name evidence="4" type="ORF">DU508_09770</name>
</gene>
<dbReference type="PANTHER" id="PTHR12283">
    <property type="entry name" value="GLUTAMINYL-PEPTIDE CYCLOTRANSFERASE"/>
    <property type="match status" value="1"/>
</dbReference>
<sequence length="352" mass="38962">MTTTSITWKIFVLYMASKGQMPLKILSMNKKLLILSLIALLGFQACNNNSKQSATTEENTVKLVSPDFDADSAYAYVKAQVDFGPRIPGTVAHEKCAAYLVSKLKSFGADVKLQGGKTQTHDGKTFQLKNIIATFNPEKKTRVLITAHWDARPFSDQDTDPANHTKPFDAANDGGSGVAVIIEMARQIQHKAPNVGVDFILWDLEDYGKANDDTQNEVTWCLGSQYWAKNAIATGYKAAYGINLDMVGGGNAQFTQDEISRQAAPGLVSYVWDIGNEIGYSSYFVRIPSGRLVDDHFWMNKAGVPSIDIVHYNDNSGFYINWHTQLDNLANIDKNTLKAIGQTVLETIYREN</sequence>
<feature type="domain" description="Peptidase M28" evidence="3">
    <location>
        <begin position="130"/>
        <end position="347"/>
    </location>
</feature>
<proteinExistence type="predicted"/>
<dbReference type="GO" id="GO:0008270">
    <property type="term" value="F:zinc ion binding"/>
    <property type="evidence" value="ECO:0007669"/>
    <property type="project" value="TreeGrafter"/>
</dbReference>
<evidence type="ECO:0000256" key="2">
    <source>
        <dbReference type="ARBA" id="ARBA00023315"/>
    </source>
</evidence>
<accession>A0A369PXL9</accession>
<dbReference type="Gene3D" id="3.40.630.10">
    <property type="entry name" value="Zn peptidases"/>
    <property type="match status" value="1"/>
</dbReference>
<dbReference type="SUPFAM" id="SSF53187">
    <property type="entry name" value="Zn-dependent exopeptidases"/>
    <property type="match status" value="1"/>
</dbReference>
<dbReference type="PANTHER" id="PTHR12283:SF6">
    <property type="entry name" value="GLUTAMINYL-PEPTIDE CYCLOTRANSFERASE-RELATED"/>
    <property type="match status" value="1"/>
</dbReference>
<reference evidence="4 5" key="1">
    <citation type="submission" date="2018-07" db="EMBL/GenBank/DDBJ databases">
        <title>Pedobacter sp. nov., isolated from soil.</title>
        <authorList>
            <person name="Zhou L.Y."/>
            <person name="Du Z.J."/>
        </authorList>
    </citation>
    <scope>NUCLEOTIDE SEQUENCE [LARGE SCALE GENOMIC DNA]</scope>
    <source>
        <strain evidence="4 5">JDX94</strain>
    </source>
</reference>
<comment type="caution">
    <text evidence="4">The sequence shown here is derived from an EMBL/GenBank/DDBJ whole genome shotgun (WGS) entry which is preliminary data.</text>
</comment>
<keyword evidence="1" id="KW-0808">Transferase</keyword>
<keyword evidence="5" id="KW-1185">Reference proteome</keyword>
<dbReference type="Pfam" id="PF04389">
    <property type="entry name" value="Peptidase_M28"/>
    <property type="match status" value="1"/>
</dbReference>
<keyword evidence="2" id="KW-0012">Acyltransferase</keyword>
<dbReference type="AlphaFoldDB" id="A0A369PXL9"/>
<evidence type="ECO:0000259" key="3">
    <source>
        <dbReference type="Pfam" id="PF04389"/>
    </source>
</evidence>
<dbReference type="Proteomes" id="UP000253961">
    <property type="component" value="Unassembled WGS sequence"/>
</dbReference>
<evidence type="ECO:0000313" key="4">
    <source>
        <dbReference type="EMBL" id="RDC57431.1"/>
    </source>
</evidence>
<dbReference type="InterPro" id="IPR007484">
    <property type="entry name" value="Peptidase_M28"/>
</dbReference>
<evidence type="ECO:0000313" key="5">
    <source>
        <dbReference type="Proteomes" id="UP000253961"/>
    </source>
</evidence>
<evidence type="ECO:0000256" key="1">
    <source>
        <dbReference type="ARBA" id="ARBA00022679"/>
    </source>
</evidence>
<name>A0A369PXL9_9SPHI</name>
<protein>
    <recommendedName>
        <fullName evidence="3">Peptidase M28 domain-containing protein</fullName>
    </recommendedName>
</protein>
<dbReference type="InterPro" id="IPR040234">
    <property type="entry name" value="QC/QCL"/>
</dbReference>
<organism evidence="4 5">
    <name type="scientific">Pedobacter chinensis</name>
    <dbReference type="NCBI Taxonomy" id="2282421"/>
    <lineage>
        <taxon>Bacteria</taxon>
        <taxon>Pseudomonadati</taxon>
        <taxon>Bacteroidota</taxon>
        <taxon>Sphingobacteriia</taxon>
        <taxon>Sphingobacteriales</taxon>
        <taxon>Sphingobacteriaceae</taxon>
        <taxon>Pedobacter</taxon>
    </lineage>
</organism>